<keyword evidence="1" id="KW-1133">Transmembrane helix</keyword>
<keyword evidence="1" id="KW-0472">Membrane</keyword>
<name>A0A975P7C8_9RHOB</name>
<protein>
    <submittedName>
        <fullName evidence="2">Uncharacterized protein</fullName>
    </submittedName>
</protein>
<organism evidence="2 3">
    <name type="scientific">Gemmobacter fulvus</name>
    <dbReference type="NCBI Taxonomy" id="2840474"/>
    <lineage>
        <taxon>Bacteria</taxon>
        <taxon>Pseudomonadati</taxon>
        <taxon>Pseudomonadota</taxon>
        <taxon>Alphaproteobacteria</taxon>
        <taxon>Rhodobacterales</taxon>
        <taxon>Paracoccaceae</taxon>
        <taxon>Gemmobacter</taxon>
    </lineage>
</organism>
<evidence type="ECO:0000313" key="2">
    <source>
        <dbReference type="EMBL" id="QWK91195.1"/>
    </source>
</evidence>
<dbReference type="KEGG" id="gfu:KM031_04660"/>
<evidence type="ECO:0000313" key="3">
    <source>
        <dbReference type="Proteomes" id="UP000679352"/>
    </source>
</evidence>
<dbReference type="AlphaFoldDB" id="A0A975P7C8"/>
<dbReference type="Proteomes" id="UP000679352">
    <property type="component" value="Chromosome"/>
</dbReference>
<proteinExistence type="predicted"/>
<accession>A0A975P7C8</accession>
<dbReference type="RefSeq" id="WP_215503387.1">
    <property type="nucleotide sequence ID" value="NZ_CP076361.1"/>
</dbReference>
<sequence length="134" mass="13756">MSSSFARLFCALFPAMIVTLALIVLVGAGAYYVTTGNGLTATVLALVGVALLIALFGMVALMIENNQLLHRIATAVETTPRGMPQVAAAAMAEDKGPSLVATRVTAAPARAAAVPQGRVEPVLTISRRTAAPQP</sequence>
<feature type="transmembrane region" description="Helical" evidence="1">
    <location>
        <begin position="39"/>
        <end position="63"/>
    </location>
</feature>
<evidence type="ECO:0000256" key="1">
    <source>
        <dbReference type="SAM" id="Phobius"/>
    </source>
</evidence>
<keyword evidence="1" id="KW-0812">Transmembrane</keyword>
<keyword evidence="3" id="KW-1185">Reference proteome</keyword>
<reference evidence="2" key="1">
    <citation type="submission" date="2021-06" db="EMBL/GenBank/DDBJ databases">
        <title>Direct submission.</title>
        <authorList>
            <person name="Lee C.-S."/>
            <person name="Jin L."/>
        </authorList>
    </citation>
    <scope>NUCLEOTIDE SEQUENCE</scope>
    <source>
        <strain evidence="2">Con5</strain>
    </source>
</reference>
<gene>
    <name evidence="2" type="ORF">KM031_04660</name>
</gene>
<dbReference type="EMBL" id="CP076361">
    <property type="protein sequence ID" value="QWK91195.1"/>
    <property type="molecule type" value="Genomic_DNA"/>
</dbReference>
<feature type="transmembrane region" description="Helical" evidence="1">
    <location>
        <begin position="12"/>
        <end position="33"/>
    </location>
</feature>